<dbReference type="OrthoDB" id="9789181at2"/>
<dbReference type="GO" id="GO:0032993">
    <property type="term" value="C:protein-DNA complex"/>
    <property type="evidence" value="ECO:0007669"/>
    <property type="project" value="TreeGrafter"/>
</dbReference>
<proteinExistence type="predicted"/>
<keyword evidence="5" id="KW-0804">Transcription</keyword>
<dbReference type="Pfam" id="PF00072">
    <property type="entry name" value="Response_reg"/>
    <property type="match status" value="1"/>
</dbReference>
<dbReference type="Gene3D" id="2.40.50.1020">
    <property type="entry name" value="LytTr DNA-binding domain"/>
    <property type="match status" value="1"/>
</dbReference>
<dbReference type="InterPro" id="IPR001789">
    <property type="entry name" value="Sig_transdc_resp-reg_receiver"/>
</dbReference>
<protein>
    <submittedName>
        <fullName evidence="9">Transcriptional regulator, Crp/Fnr family</fullName>
    </submittedName>
</protein>
<organism evidence="9 10">
    <name type="scientific">Melioribacter roseus (strain DSM 23840 / JCM 17771 / VKM B-2668 / P3M-2)</name>
    <dbReference type="NCBI Taxonomy" id="1191523"/>
    <lineage>
        <taxon>Bacteria</taxon>
        <taxon>Pseudomonadati</taxon>
        <taxon>Ignavibacteriota</taxon>
        <taxon>Ignavibacteria</taxon>
        <taxon>Ignavibacteriales</taxon>
        <taxon>Melioribacteraceae</taxon>
        <taxon>Melioribacter</taxon>
    </lineage>
</organism>
<keyword evidence="3" id="KW-0805">Transcription regulation</keyword>
<sequence length="250" mass="28720">MKTILIIEDDSLIRTNLQYLLNKGNYKLLIASNGEEGINIAKQDRPDLIICDILMPGIDGFEVKKRLEEDENTAFIPFIFLTAKADYEDLRKGMNLGADDYIYKPFKAADLLNTIELRLTKYETLKKFNGGGKNGNKFSYEDSLFIESGNTPVLIKIKEIALIESENSGTNLFLTGGRKYYTNKLVKAWEGFLPASHFLRIRKSIIINTNFIDQVEKINYRKYFVLLKELNKKIEISQRFIAKIKDKIGI</sequence>
<dbReference type="EMBL" id="CP003557">
    <property type="protein sequence ID" value="AFN74067.1"/>
    <property type="molecule type" value="Genomic_DNA"/>
</dbReference>
<feature type="domain" description="Response regulatory" evidence="7">
    <location>
        <begin position="3"/>
        <end position="119"/>
    </location>
</feature>
<feature type="domain" description="HTH LytTR-type" evidence="8">
    <location>
        <begin position="144"/>
        <end position="250"/>
    </location>
</feature>
<dbReference type="PROSITE" id="PS50110">
    <property type="entry name" value="RESPONSE_REGULATORY"/>
    <property type="match status" value="1"/>
</dbReference>
<evidence type="ECO:0000313" key="10">
    <source>
        <dbReference type="Proteomes" id="UP000009011"/>
    </source>
</evidence>
<dbReference type="HOGENOM" id="CLU_000445_14_1_10"/>
<evidence type="ECO:0000259" key="7">
    <source>
        <dbReference type="PROSITE" id="PS50110"/>
    </source>
</evidence>
<dbReference type="PANTHER" id="PTHR48111">
    <property type="entry name" value="REGULATOR OF RPOS"/>
    <property type="match status" value="1"/>
</dbReference>
<evidence type="ECO:0000256" key="3">
    <source>
        <dbReference type="ARBA" id="ARBA00023015"/>
    </source>
</evidence>
<dbReference type="InterPro" id="IPR007492">
    <property type="entry name" value="LytTR_DNA-bd_dom"/>
</dbReference>
<dbReference type="GO" id="GO:0006355">
    <property type="term" value="P:regulation of DNA-templated transcription"/>
    <property type="evidence" value="ECO:0007669"/>
    <property type="project" value="TreeGrafter"/>
</dbReference>
<dbReference type="Pfam" id="PF04397">
    <property type="entry name" value="LytTR"/>
    <property type="match status" value="1"/>
</dbReference>
<evidence type="ECO:0000256" key="6">
    <source>
        <dbReference type="PROSITE-ProRule" id="PRU00169"/>
    </source>
</evidence>
<keyword evidence="4" id="KW-0238">DNA-binding</keyword>
<dbReference type="GO" id="GO:0000976">
    <property type="term" value="F:transcription cis-regulatory region binding"/>
    <property type="evidence" value="ECO:0007669"/>
    <property type="project" value="TreeGrafter"/>
</dbReference>
<dbReference type="InterPro" id="IPR011006">
    <property type="entry name" value="CheY-like_superfamily"/>
</dbReference>
<name>I6YU48_MELRP</name>
<evidence type="ECO:0000256" key="2">
    <source>
        <dbReference type="ARBA" id="ARBA00023012"/>
    </source>
</evidence>
<dbReference type="PROSITE" id="PS50930">
    <property type="entry name" value="HTH_LYTTR"/>
    <property type="match status" value="1"/>
</dbReference>
<evidence type="ECO:0000313" key="9">
    <source>
        <dbReference type="EMBL" id="AFN74067.1"/>
    </source>
</evidence>
<evidence type="ECO:0000259" key="8">
    <source>
        <dbReference type="PROSITE" id="PS50930"/>
    </source>
</evidence>
<gene>
    <name evidence="9" type="ordered locus">MROS_0826</name>
</gene>
<dbReference type="eggNOG" id="COG3279">
    <property type="taxonomic scope" value="Bacteria"/>
</dbReference>
<dbReference type="InterPro" id="IPR039420">
    <property type="entry name" value="WalR-like"/>
</dbReference>
<accession>I6YU48</accession>
<dbReference type="Gene3D" id="3.40.50.2300">
    <property type="match status" value="1"/>
</dbReference>
<evidence type="ECO:0000256" key="4">
    <source>
        <dbReference type="ARBA" id="ARBA00023125"/>
    </source>
</evidence>
<dbReference type="RefSeq" id="WP_014855503.1">
    <property type="nucleotide sequence ID" value="NC_018178.1"/>
</dbReference>
<keyword evidence="10" id="KW-1185">Reference proteome</keyword>
<dbReference type="GO" id="GO:0005829">
    <property type="term" value="C:cytosol"/>
    <property type="evidence" value="ECO:0007669"/>
    <property type="project" value="TreeGrafter"/>
</dbReference>
<dbReference type="SUPFAM" id="SSF52172">
    <property type="entry name" value="CheY-like"/>
    <property type="match status" value="1"/>
</dbReference>
<dbReference type="GO" id="GO:0000156">
    <property type="term" value="F:phosphorelay response regulator activity"/>
    <property type="evidence" value="ECO:0007669"/>
    <property type="project" value="TreeGrafter"/>
</dbReference>
<dbReference type="Proteomes" id="UP000009011">
    <property type="component" value="Chromosome"/>
</dbReference>
<keyword evidence="2" id="KW-0902">Two-component regulatory system</keyword>
<dbReference type="SMART" id="SM00448">
    <property type="entry name" value="REC"/>
    <property type="match status" value="1"/>
</dbReference>
<reference evidence="9 10" key="1">
    <citation type="journal article" date="2013" name="PLoS ONE">
        <title>Genomic analysis of Melioribacter roseus, facultatively anaerobic organotrophic bacterium representing a novel deep lineage within Bacteriodetes/Chlorobi group.</title>
        <authorList>
            <person name="Kadnikov V.V."/>
            <person name="Mardanov A.V."/>
            <person name="Podosokorskaya O.A."/>
            <person name="Gavrilov S.N."/>
            <person name="Kublanov I.V."/>
            <person name="Beletsky A.V."/>
            <person name="Bonch-Osmolovskaya E.A."/>
            <person name="Ravin N.V."/>
        </authorList>
    </citation>
    <scope>NUCLEOTIDE SEQUENCE [LARGE SCALE GENOMIC DNA]</scope>
    <source>
        <strain evidence="10">JCM 17771 / P3M-2</strain>
    </source>
</reference>
<dbReference type="AlphaFoldDB" id="I6YU48"/>
<feature type="modified residue" description="4-aspartylphosphate" evidence="6">
    <location>
        <position position="52"/>
    </location>
</feature>
<dbReference type="STRING" id="1191523.MROS_0826"/>
<dbReference type="SMART" id="SM00850">
    <property type="entry name" value="LytTR"/>
    <property type="match status" value="1"/>
</dbReference>
<evidence type="ECO:0000256" key="5">
    <source>
        <dbReference type="ARBA" id="ARBA00023163"/>
    </source>
</evidence>
<evidence type="ECO:0000256" key="1">
    <source>
        <dbReference type="ARBA" id="ARBA00022553"/>
    </source>
</evidence>
<dbReference type="KEGG" id="mro:MROS_0826"/>
<keyword evidence="1 6" id="KW-0597">Phosphoprotein</keyword>
<dbReference type="PANTHER" id="PTHR48111:SF1">
    <property type="entry name" value="TWO-COMPONENT RESPONSE REGULATOR ORR33"/>
    <property type="match status" value="1"/>
</dbReference>